<evidence type="ECO:0000256" key="1">
    <source>
        <dbReference type="SAM" id="MobiDB-lite"/>
    </source>
</evidence>
<evidence type="ECO:0000313" key="3">
    <source>
        <dbReference type="EMBL" id="EJT78660.1"/>
    </source>
</evidence>
<name>J3NR54_GAET3</name>
<feature type="region of interest" description="Disordered" evidence="1">
    <location>
        <begin position="102"/>
        <end position="173"/>
    </location>
</feature>
<dbReference type="Proteomes" id="UP000006039">
    <property type="component" value="Unassembled WGS sequence"/>
</dbReference>
<keyword evidence="5" id="KW-1185">Reference proteome</keyword>
<feature type="compositionally biased region" description="Basic residues" evidence="1">
    <location>
        <begin position="136"/>
        <end position="166"/>
    </location>
</feature>
<dbReference type="RefSeq" id="XP_009219805.1">
    <property type="nucleotide sequence ID" value="XM_009221541.1"/>
</dbReference>
<keyword evidence="2" id="KW-1133">Transmembrane helix</keyword>
<dbReference type="VEuPathDB" id="FungiDB:GGTG_03759"/>
<dbReference type="EnsemblFungi" id="EJT78660">
    <property type="protein sequence ID" value="EJT78660"/>
    <property type="gene ID" value="GGTG_03759"/>
</dbReference>
<reference evidence="5" key="1">
    <citation type="submission" date="2010-07" db="EMBL/GenBank/DDBJ databases">
        <title>The genome sequence of Gaeumannomyces graminis var. tritici strain R3-111a-1.</title>
        <authorList>
            <consortium name="The Broad Institute Genome Sequencing Platform"/>
            <person name="Ma L.-J."/>
            <person name="Dead R."/>
            <person name="Young S."/>
            <person name="Zeng Q."/>
            <person name="Koehrsen M."/>
            <person name="Alvarado L."/>
            <person name="Berlin A."/>
            <person name="Chapman S.B."/>
            <person name="Chen Z."/>
            <person name="Freedman E."/>
            <person name="Gellesch M."/>
            <person name="Goldberg J."/>
            <person name="Griggs A."/>
            <person name="Gujja S."/>
            <person name="Heilman E.R."/>
            <person name="Heiman D."/>
            <person name="Hepburn T."/>
            <person name="Howarth C."/>
            <person name="Jen D."/>
            <person name="Larson L."/>
            <person name="Mehta T."/>
            <person name="Neiman D."/>
            <person name="Pearson M."/>
            <person name="Roberts A."/>
            <person name="Saif S."/>
            <person name="Shea T."/>
            <person name="Shenoy N."/>
            <person name="Sisk P."/>
            <person name="Stolte C."/>
            <person name="Sykes S."/>
            <person name="Walk T."/>
            <person name="White J."/>
            <person name="Yandava C."/>
            <person name="Haas B."/>
            <person name="Nusbaum C."/>
            <person name="Birren B."/>
        </authorList>
    </citation>
    <scope>NUCLEOTIDE SEQUENCE [LARGE SCALE GENOMIC DNA]</scope>
    <source>
        <strain evidence="5">R3-111a-1</strain>
    </source>
</reference>
<evidence type="ECO:0000256" key="2">
    <source>
        <dbReference type="SAM" id="Phobius"/>
    </source>
</evidence>
<reference evidence="4" key="5">
    <citation type="submission" date="2018-04" db="UniProtKB">
        <authorList>
            <consortium name="EnsemblFungi"/>
        </authorList>
    </citation>
    <scope>IDENTIFICATION</scope>
    <source>
        <strain evidence="4">R3-111a-1</strain>
    </source>
</reference>
<reference evidence="3" key="2">
    <citation type="submission" date="2010-07" db="EMBL/GenBank/DDBJ databases">
        <authorList>
            <consortium name="The Broad Institute Genome Sequencing Platform"/>
            <consortium name="Broad Institute Genome Sequencing Center for Infectious Disease"/>
            <person name="Ma L.-J."/>
            <person name="Dead R."/>
            <person name="Young S."/>
            <person name="Zeng Q."/>
            <person name="Koehrsen M."/>
            <person name="Alvarado L."/>
            <person name="Berlin A."/>
            <person name="Chapman S.B."/>
            <person name="Chen Z."/>
            <person name="Freedman E."/>
            <person name="Gellesch M."/>
            <person name="Goldberg J."/>
            <person name="Griggs A."/>
            <person name="Gujja S."/>
            <person name="Heilman E.R."/>
            <person name="Heiman D."/>
            <person name="Hepburn T."/>
            <person name="Howarth C."/>
            <person name="Jen D."/>
            <person name="Larson L."/>
            <person name="Mehta T."/>
            <person name="Neiman D."/>
            <person name="Pearson M."/>
            <person name="Roberts A."/>
            <person name="Saif S."/>
            <person name="Shea T."/>
            <person name="Shenoy N."/>
            <person name="Sisk P."/>
            <person name="Stolte C."/>
            <person name="Sykes S."/>
            <person name="Walk T."/>
            <person name="White J."/>
            <person name="Yandava C."/>
            <person name="Haas B."/>
            <person name="Nusbaum C."/>
            <person name="Birren B."/>
        </authorList>
    </citation>
    <scope>NUCLEOTIDE SEQUENCE</scope>
    <source>
        <strain evidence="3">R3-111a-1</strain>
    </source>
</reference>
<sequence length="197" mass="21952">MSPISPRIATAPLLRRQVVTTAPDDRQGLDPGAIAGIVIGSIVGVLLVMLVAVLGPHPPRNTQQQDPETPVTPCHPLIPSSNVIPVAYPHSWIVRSCAANRLGSPPQQRVGRSGSRPRSRSRHSSYSVYPEDDYHHRHHQHHRRHHDGHRHHSHSAGPRHHSRRRSSSGWPVMVETRAPAPVYVYETRRSRSPSGHH</sequence>
<dbReference type="HOGENOM" id="CLU_1384245_0_0_1"/>
<organism evidence="3">
    <name type="scientific">Gaeumannomyces tritici (strain R3-111a-1)</name>
    <name type="common">Wheat and barley take-all root rot fungus</name>
    <name type="synonym">Gaeumannomyces graminis var. tritici</name>
    <dbReference type="NCBI Taxonomy" id="644352"/>
    <lineage>
        <taxon>Eukaryota</taxon>
        <taxon>Fungi</taxon>
        <taxon>Dikarya</taxon>
        <taxon>Ascomycota</taxon>
        <taxon>Pezizomycotina</taxon>
        <taxon>Sordariomycetes</taxon>
        <taxon>Sordariomycetidae</taxon>
        <taxon>Magnaporthales</taxon>
        <taxon>Magnaporthaceae</taxon>
        <taxon>Gaeumannomyces</taxon>
    </lineage>
</organism>
<dbReference type="GeneID" id="20344217"/>
<gene>
    <name evidence="4" type="primary">20344217</name>
    <name evidence="3" type="ORF">GGTG_03759</name>
</gene>
<proteinExistence type="predicted"/>
<dbReference type="eggNOG" id="ENOG502R53U">
    <property type="taxonomic scope" value="Eukaryota"/>
</dbReference>
<keyword evidence="2" id="KW-0472">Membrane</keyword>
<reference evidence="3" key="3">
    <citation type="submission" date="2010-09" db="EMBL/GenBank/DDBJ databases">
        <title>Annotation of Gaeumannomyces graminis var. tritici R3-111a-1.</title>
        <authorList>
            <consortium name="The Broad Institute Genome Sequencing Platform"/>
            <person name="Ma L.-J."/>
            <person name="Dead R."/>
            <person name="Young S.K."/>
            <person name="Zeng Q."/>
            <person name="Gargeya S."/>
            <person name="Fitzgerald M."/>
            <person name="Haas B."/>
            <person name="Abouelleil A."/>
            <person name="Alvarado L."/>
            <person name="Arachchi H.M."/>
            <person name="Berlin A."/>
            <person name="Brown A."/>
            <person name="Chapman S.B."/>
            <person name="Chen Z."/>
            <person name="Dunbar C."/>
            <person name="Freedman E."/>
            <person name="Gearin G."/>
            <person name="Gellesch M."/>
            <person name="Goldberg J."/>
            <person name="Griggs A."/>
            <person name="Gujja S."/>
            <person name="Heiman D."/>
            <person name="Howarth C."/>
            <person name="Larson L."/>
            <person name="Lui A."/>
            <person name="MacDonald P.J.P."/>
            <person name="Mehta T."/>
            <person name="Montmayeur A."/>
            <person name="Murphy C."/>
            <person name="Neiman D."/>
            <person name="Pearson M."/>
            <person name="Priest M."/>
            <person name="Roberts A."/>
            <person name="Saif S."/>
            <person name="Shea T."/>
            <person name="Shenoy N."/>
            <person name="Sisk P."/>
            <person name="Stolte C."/>
            <person name="Sykes S."/>
            <person name="Yandava C."/>
            <person name="Wortman J."/>
            <person name="Nusbaum C."/>
            <person name="Birren B."/>
        </authorList>
    </citation>
    <scope>NUCLEOTIDE SEQUENCE</scope>
    <source>
        <strain evidence="3">R3-111a-1</strain>
    </source>
</reference>
<accession>J3NR54</accession>
<dbReference type="AlphaFoldDB" id="J3NR54"/>
<evidence type="ECO:0000313" key="4">
    <source>
        <dbReference type="EnsemblFungi" id="EJT78660"/>
    </source>
</evidence>
<dbReference type="EMBL" id="GL385396">
    <property type="protein sequence ID" value="EJT78660.1"/>
    <property type="molecule type" value="Genomic_DNA"/>
</dbReference>
<reference evidence="4" key="4">
    <citation type="journal article" date="2015" name="G3 (Bethesda)">
        <title>Genome sequences of three phytopathogenic species of the Magnaporthaceae family of fungi.</title>
        <authorList>
            <person name="Okagaki L.H."/>
            <person name="Nunes C.C."/>
            <person name="Sailsbery J."/>
            <person name="Clay B."/>
            <person name="Brown D."/>
            <person name="John T."/>
            <person name="Oh Y."/>
            <person name="Young N."/>
            <person name="Fitzgerald M."/>
            <person name="Haas B.J."/>
            <person name="Zeng Q."/>
            <person name="Young S."/>
            <person name="Adiconis X."/>
            <person name="Fan L."/>
            <person name="Levin J.Z."/>
            <person name="Mitchell T.K."/>
            <person name="Okubara P.A."/>
            <person name="Farman M.L."/>
            <person name="Kohn L.M."/>
            <person name="Birren B."/>
            <person name="Ma L.-J."/>
            <person name="Dean R.A."/>
        </authorList>
    </citation>
    <scope>NUCLEOTIDE SEQUENCE</scope>
    <source>
        <strain evidence="4">R3-111a-1</strain>
    </source>
</reference>
<feature type="transmembrane region" description="Helical" evidence="2">
    <location>
        <begin position="33"/>
        <end position="54"/>
    </location>
</feature>
<protein>
    <submittedName>
        <fullName evidence="3 4">Uncharacterized protein</fullName>
    </submittedName>
</protein>
<keyword evidence="2" id="KW-0812">Transmembrane</keyword>
<evidence type="ECO:0000313" key="5">
    <source>
        <dbReference type="Proteomes" id="UP000006039"/>
    </source>
</evidence>